<gene>
    <name evidence="3" type="ORF">ABEU20_000752</name>
</gene>
<evidence type="ECO:0000256" key="1">
    <source>
        <dbReference type="SAM" id="MobiDB-lite"/>
    </source>
</evidence>
<sequence length="155" mass="15468">MTARRGRLAATVAATAALAALVGGCSSTGDSPTPGNSAQTSALTSTPKSSATQPSATAGGESGAATGVTDAQATQLCSDIDEQLQSWRTYTPTIGKGGLNTVVISWATANGIDLLKLAGDRGQIDTITTAQCPQVRDGALYALEIPNLASALIGF</sequence>
<feature type="signal peptide" evidence="2">
    <location>
        <begin position="1"/>
        <end position="19"/>
    </location>
</feature>
<feature type="chain" id="PRO_5046088904" description="Lipoprotein" evidence="2">
    <location>
        <begin position="20"/>
        <end position="155"/>
    </location>
</feature>
<keyword evidence="4" id="KW-1185">Reference proteome</keyword>
<feature type="compositionally biased region" description="Low complexity" evidence="1">
    <location>
        <begin position="55"/>
        <end position="67"/>
    </location>
</feature>
<dbReference type="RefSeq" id="WP_420162776.1">
    <property type="nucleotide sequence ID" value="NZ_JBDLNV010000001.1"/>
</dbReference>
<protein>
    <recommendedName>
        <fullName evidence="5">Lipoprotein</fullName>
    </recommendedName>
</protein>
<dbReference type="Proteomes" id="UP001629745">
    <property type="component" value="Unassembled WGS sequence"/>
</dbReference>
<evidence type="ECO:0000313" key="3">
    <source>
        <dbReference type="EMBL" id="MFM1722199.1"/>
    </source>
</evidence>
<organism evidence="3 4">
    <name type="scientific">Rhodococcus parequi</name>
    <dbReference type="NCBI Taxonomy" id="3137122"/>
    <lineage>
        <taxon>Bacteria</taxon>
        <taxon>Bacillati</taxon>
        <taxon>Actinomycetota</taxon>
        <taxon>Actinomycetes</taxon>
        <taxon>Mycobacteriales</taxon>
        <taxon>Nocardiaceae</taxon>
        <taxon>Rhodococcus</taxon>
    </lineage>
</organism>
<reference evidence="3 4" key="1">
    <citation type="submission" date="2023-11" db="EMBL/GenBank/DDBJ databases">
        <authorList>
            <person name="Val-Calvo J."/>
            <person name="Scortti M."/>
            <person name="Vazquez-Boland J."/>
        </authorList>
    </citation>
    <scope>NUCLEOTIDE SEQUENCE [LARGE SCALE GENOMIC DNA]</scope>
    <source>
        <strain evidence="3 4">PAM 2766</strain>
    </source>
</reference>
<dbReference type="EMBL" id="JBDLNV010000001">
    <property type="protein sequence ID" value="MFM1722199.1"/>
    <property type="molecule type" value="Genomic_DNA"/>
</dbReference>
<feature type="compositionally biased region" description="Polar residues" evidence="1">
    <location>
        <begin position="25"/>
        <end position="54"/>
    </location>
</feature>
<evidence type="ECO:0008006" key="5">
    <source>
        <dbReference type="Google" id="ProtNLM"/>
    </source>
</evidence>
<comment type="caution">
    <text evidence="3">The sequence shown here is derived from an EMBL/GenBank/DDBJ whole genome shotgun (WGS) entry which is preliminary data.</text>
</comment>
<proteinExistence type="predicted"/>
<keyword evidence="2" id="KW-0732">Signal</keyword>
<feature type="region of interest" description="Disordered" evidence="1">
    <location>
        <begin position="25"/>
        <end position="67"/>
    </location>
</feature>
<dbReference type="PROSITE" id="PS51257">
    <property type="entry name" value="PROKAR_LIPOPROTEIN"/>
    <property type="match status" value="1"/>
</dbReference>
<accession>A0ABW9F9K4</accession>
<evidence type="ECO:0000313" key="4">
    <source>
        <dbReference type="Proteomes" id="UP001629745"/>
    </source>
</evidence>
<name>A0ABW9F9K4_9NOCA</name>
<evidence type="ECO:0000256" key="2">
    <source>
        <dbReference type="SAM" id="SignalP"/>
    </source>
</evidence>